<dbReference type="Gene3D" id="3.30.530.20">
    <property type="match status" value="1"/>
</dbReference>
<dbReference type="Proteomes" id="UP001163823">
    <property type="component" value="Chromosome 8"/>
</dbReference>
<dbReference type="EMBL" id="JARAOO010000008">
    <property type="protein sequence ID" value="KAJ7960102.1"/>
    <property type="molecule type" value="Genomic_DNA"/>
</dbReference>
<dbReference type="InterPro" id="IPR023393">
    <property type="entry name" value="START-like_dom_sf"/>
</dbReference>
<keyword evidence="3" id="KW-1185">Reference proteome</keyword>
<dbReference type="SUPFAM" id="SSF55961">
    <property type="entry name" value="Bet v1-like"/>
    <property type="match status" value="1"/>
</dbReference>
<dbReference type="GO" id="GO:0006952">
    <property type="term" value="P:defense response"/>
    <property type="evidence" value="ECO:0007669"/>
    <property type="project" value="InterPro"/>
</dbReference>
<proteinExistence type="predicted"/>
<protein>
    <submittedName>
        <fullName evidence="2">Major latex protein</fullName>
    </submittedName>
</protein>
<evidence type="ECO:0000259" key="1">
    <source>
        <dbReference type="Pfam" id="PF00407"/>
    </source>
</evidence>
<sequence>MAQIGKLEPQVDITSPEKLFGFFWNHLDRLVQLFPENVKSLKILQGDKDRASSVLHVKYDLGSPMTAKVKIDIVGERNKSIT</sequence>
<dbReference type="InterPro" id="IPR000916">
    <property type="entry name" value="Bet_v_I/MLP"/>
</dbReference>
<feature type="domain" description="Bet v I/Major latex protein" evidence="1">
    <location>
        <begin position="5"/>
        <end position="82"/>
    </location>
</feature>
<reference evidence="2" key="1">
    <citation type="journal article" date="2023" name="Science">
        <title>Elucidation of the pathway for biosynthesis of saponin adjuvants from the soapbark tree.</title>
        <authorList>
            <person name="Reed J."/>
            <person name="Orme A."/>
            <person name="El-Demerdash A."/>
            <person name="Owen C."/>
            <person name="Martin L.B.B."/>
            <person name="Misra R.C."/>
            <person name="Kikuchi S."/>
            <person name="Rejzek M."/>
            <person name="Martin A.C."/>
            <person name="Harkess A."/>
            <person name="Leebens-Mack J."/>
            <person name="Louveau T."/>
            <person name="Stephenson M.J."/>
            <person name="Osbourn A."/>
        </authorList>
    </citation>
    <scope>NUCLEOTIDE SEQUENCE</scope>
    <source>
        <strain evidence="2">S10</strain>
    </source>
</reference>
<organism evidence="2 3">
    <name type="scientific">Quillaja saponaria</name>
    <name type="common">Soap bark tree</name>
    <dbReference type="NCBI Taxonomy" id="32244"/>
    <lineage>
        <taxon>Eukaryota</taxon>
        <taxon>Viridiplantae</taxon>
        <taxon>Streptophyta</taxon>
        <taxon>Embryophyta</taxon>
        <taxon>Tracheophyta</taxon>
        <taxon>Spermatophyta</taxon>
        <taxon>Magnoliopsida</taxon>
        <taxon>eudicotyledons</taxon>
        <taxon>Gunneridae</taxon>
        <taxon>Pentapetalae</taxon>
        <taxon>rosids</taxon>
        <taxon>fabids</taxon>
        <taxon>Fabales</taxon>
        <taxon>Quillajaceae</taxon>
        <taxon>Quillaja</taxon>
    </lineage>
</organism>
<evidence type="ECO:0000313" key="2">
    <source>
        <dbReference type="EMBL" id="KAJ7960102.1"/>
    </source>
</evidence>
<name>A0AAD7PM12_QUISA</name>
<accession>A0AAD7PM12</accession>
<dbReference type="Pfam" id="PF00407">
    <property type="entry name" value="Bet_v_1"/>
    <property type="match status" value="1"/>
</dbReference>
<evidence type="ECO:0000313" key="3">
    <source>
        <dbReference type="Proteomes" id="UP001163823"/>
    </source>
</evidence>
<dbReference type="AlphaFoldDB" id="A0AAD7PM12"/>
<comment type="caution">
    <text evidence="2">The sequence shown here is derived from an EMBL/GenBank/DDBJ whole genome shotgun (WGS) entry which is preliminary data.</text>
</comment>
<dbReference type="KEGG" id="qsa:O6P43_020593"/>
<gene>
    <name evidence="2" type="ORF">O6P43_020593</name>
</gene>